<accession>A0AC60P340</accession>
<reference evidence="1 2" key="1">
    <citation type="journal article" date="2020" name="Cell">
        <title>Large-Scale Comparative Analyses of Tick Genomes Elucidate Their Genetic Diversity and Vector Capacities.</title>
        <authorList>
            <consortium name="Tick Genome and Microbiome Consortium (TIGMIC)"/>
            <person name="Jia N."/>
            <person name="Wang J."/>
            <person name="Shi W."/>
            <person name="Du L."/>
            <person name="Sun Y."/>
            <person name="Zhan W."/>
            <person name="Jiang J.F."/>
            <person name="Wang Q."/>
            <person name="Zhang B."/>
            <person name="Ji P."/>
            <person name="Bell-Sakyi L."/>
            <person name="Cui X.M."/>
            <person name="Yuan T.T."/>
            <person name="Jiang B.G."/>
            <person name="Yang W.F."/>
            <person name="Lam T.T."/>
            <person name="Chang Q.C."/>
            <person name="Ding S.J."/>
            <person name="Wang X.J."/>
            <person name="Zhu J.G."/>
            <person name="Ruan X.D."/>
            <person name="Zhao L."/>
            <person name="Wei J.T."/>
            <person name="Ye R.Z."/>
            <person name="Que T.C."/>
            <person name="Du C.H."/>
            <person name="Zhou Y.H."/>
            <person name="Cheng J.X."/>
            <person name="Dai P.F."/>
            <person name="Guo W.B."/>
            <person name="Han X.H."/>
            <person name="Huang E.J."/>
            <person name="Li L.F."/>
            <person name="Wei W."/>
            <person name="Gao Y.C."/>
            <person name="Liu J.Z."/>
            <person name="Shao H.Z."/>
            <person name="Wang X."/>
            <person name="Wang C.C."/>
            <person name="Yang T.C."/>
            <person name="Huo Q.B."/>
            <person name="Li W."/>
            <person name="Chen H.Y."/>
            <person name="Chen S.E."/>
            <person name="Zhou L.G."/>
            <person name="Ni X.B."/>
            <person name="Tian J.H."/>
            <person name="Sheng Y."/>
            <person name="Liu T."/>
            <person name="Pan Y.S."/>
            <person name="Xia L.Y."/>
            <person name="Li J."/>
            <person name="Zhao F."/>
            <person name="Cao W.C."/>
        </authorList>
    </citation>
    <scope>NUCLEOTIDE SEQUENCE [LARGE SCALE GENOMIC DNA]</scope>
    <source>
        <strain evidence="1">Iper-2018</strain>
    </source>
</reference>
<dbReference type="Proteomes" id="UP000805193">
    <property type="component" value="Unassembled WGS sequence"/>
</dbReference>
<name>A0AC60P340_IXOPE</name>
<evidence type="ECO:0000313" key="1">
    <source>
        <dbReference type="EMBL" id="KAG0413731.1"/>
    </source>
</evidence>
<dbReference type="EMBL" id="JABSTQ010011237">
    <property type="protein sequence ID" value="KAG0413731.1"/>
    <property type="molecule type" value="Genomic_DNA"/>
</dbReference>
<evidence type="ECO:0000313" key="2">
    <source>
        <dbReference type="Proteomes" id="UP000805193"/>
    </source>
</evidence>
<organism evidence="1 2">
    <name type="scientific">Ixodes persulcatus</name>
    <name type="common">Taiga tick</name>
    <dbReference type="NCBI Taxonomy" id="34615"/>
    <lineage>
        <taxon>Eukaryota</taxon>
        <taxon>Metazoa</taxon>
        <taxon>Ecdysozoa</taxon>
        <taxon>Arthropoda</taxon>
        <taxon>Chelicerata</taxon>
        <taxon>Arachnida</taxon>
        <taxon>Acari</taxon>
        <taxon>Parasitiformes</taxon>
        <taxon>Ixodida</taxon>
        <taxon>Ixodoidea</taxon>
        <taxon>Ixodidae</taxon>
        <taxon>Ixodinae</taxon>
        <taxon>Ixodes</taxon>
    </lineage>
</organism>
<gene>
    <name evidence="1" type="ORF">HPB47_009121</name>
</gene>
<comment type="caution">
    <text evidence="1">The sequence shown here is derived from an EMBL/GenBank/DDBJ whole genome shotgun (WGS) entry which is preliminary data.</text>
</comment>
<keyword evidence="2" id="KW-1185">Reference proteome</keyword>
<protein>
    <submittedName>
        <fullName evidence="1">Uncharacterized protein</fullName>
    </submittedName>
</protein>
<proteinExistence type="predicted"/>
<sequence>MRAVSFLDKVEYEFDGNFLQDAICLGDADNDKGIELVAANLQGHLAVFKYRQSRPWATASNLGAVASVVVGEITNDSQNKIVSISCDGWCNIFALQSDATEEERKPMAPLHSQRLPANTKMALLADISVKCLVSGVTTDPSHMDSHTHMLGAPALVGACGAYFPCTDGDGKVELILGLTDRVVRTYQWTCFSENGSEGKLVGLQKWEFANQVGTISLSANQAGGLALLVAQPGGTYTKLDFGSSTQDSGEAAQVCPQHHKLDSSHMRNPNVSSAILGGVRGTRDGRLTDSLMALATLDGTLMLVDGDNILWSLQVDHQLSALTKLDIVGDGRDEVIACAWDGQTYIVDEDRQSVRFQFDEAVCTFTAGRLTLSPGVTLPCLVYATFGNRIVAYYNVTFPNMATQALLEEPQLRARLEEGLPEGVDPRKLVHWCLYGSHAVLGGRSPGERNEDRLC</sequence>